<feature type="region of interest" description="Disordered" evidence="2">
    <location>
        <begin position="358"/>
        <end position="377"/>
    </location>
</feature>
<feature type="compositionally biased region" description="Polar residues" evidence="2">
    <location>
        <begin position="1637"/>
        <end position="1655"/>
    </location>
</feature>
<keyword evidence="4" id="KW-1185">Reference proteome</keyword>
<proteinExistence type="predicted"/>
<feature type="compositionally biased region" description="Polar residues" evidence="2">
    <location>
        <begin position="200"/>
        <end position="222"/>
    </location>
</feature>
<feature type="compositionally biased region" description="Low complexity" evidence="2">
    <location>
        <begin position="256"/>
        <end position="275"/>
    </location>
</feature>
<feature type="compositionally biased region" description="Polar residues" evidence="2">
    <location>
        <begin position="154"/>
        <end position="170"/>
    </location>
</feature>
<keyword evidence="1" id="KW-0175">Coiled coil</keyword>
<feature type="region of interest" description="Disordered" evidence="2">
    <location>
        <begin position="1619"/>
        <end position="1688"/>
    </location>
</feature>
<feature type="coiled-coil region" evidence="1">
    <location>
        <begin position="1930"/>
        <end position="1971"/>
    </location>
</feature>
<feature type="region of interest" description="Disordered" evidence="2">
    <location>
        <begin position="723"/>
        <end position="759"/>
    </location>
</feature>
<evidence type="ECO:0000313" key="3">
    <source>
        <dbReference type="EMBL" id="GIL62915.1"/>
    </source>
</evidence>
<feature type="coiled-coil region" evidence="1">
    <location>
        <begin position="2059"/>
        <end position="2205"/>
    </location>
</feature>
<accession>A0A8J4BL93</accession>
<feature type="compositionally biased region" description="Low complexity" evidence="2">
    <location>
        <begin position="1656"/>
        <end position="1688"/>
    </location>
</feature>
<feature type="compositionally biased region" description="Pro residues" evidence="2">
    <location>
        <begin position="1788"/>
        <end position="1798"/>
    </location>
</feature>
<feature type="region of interest" description="Disordered" evidence="2">
    <location>
        <begin position="243"/>
        <end position="309"/>
    </location>
</feature>
<name>A0A8J4BL93_9CHLO</name>
<protein>
    <submittedName>
        <fullName evidence="3">Uncharacterized protein</fullName>
    </submittedName>
</protein>
<feature type="region of interest" description="Disordered" evidence="2">
    <location>
        <begin position="79"/>
        <end position="229"/>
    </location>
</feature>
<feature type="region of interest" description="Disordered" evidence="2">
    <location>
        <begin position="326"/>
        <end position="345"/>
    </location>
</feature>
<sequence length="2215" mass="227409">MDQDRLEYAEASQGGKRRSSLGALSKSKPVTKLKSMFEAKGPAPKIKESGLLGKLKPISASHDATSFAAAISGSMASLKMSVGGPAQQPPPTPIAPLFSVLPAPVEPDVLPLPSPPRSVEDLQMSLPVYQESLPDGGDVDARKSPGSAGFLKRMSSSLKKALTPKSSTGKQKADGFSPSYAGSDASNLSPRPSAQLLMTPGSQPSSTSMDLNYRSDQTQSAPMRSPSALMGYEVHAARDYPEWTRPCEGGVDSTFRPTSSSSRPPRSPSMAHPPSGSLPDGVSPQHEASPPIASRDVSPRPPPTASPDQSQILRCIVQDAGAPMAGNGNLANADGRGPAAPPATHDVVPEDSFAASLTASPTVPDCSDGSHGSPPMREANMGAAMFSSPNLPSSSNPGTEACDVVADFQADELVFPSLLSTDSYGPTIHNIEAVASHVSDGLGAQTDESADVDMGACDSGVPIEELQAAVPSSDEIPNVARAATEMDAPVSSMEVDSAAQQEPVFQQPMPLATRRTYGAAGSLNLDLSGAVNNSPGSPDTVTPTGDGNSLTDSCIVGLTPIRPDTAAICAMNLDTPALSTVAEGSPEASPPAADLPIIDLENNFLQAHMEYDMDVEQGLSGVIFDHKEHACDAEAASGGGDASDQEEHCACASPAAHSLRLVLVPPGTVAPMVVGIDMDWDSSADHGPCAASMATDASQQPGLPALPDLPVATPDGVVVPVGVTCEDPSPAGVRSPADVEPENRSSEASASPSPERHVGVCSTLQQVRDSANELEVTGQGADLLPVDGSCISAAAPDSMIVHGDLSTYDPEQICGNAHPEALEVSTDNGLSQGYLGVSVDSVCSTGTENVAVICPVLEDTPSAVELELVGIRTSILEAATDGRSGSVATAIEAAVPFPEVGLPYELLENEAAPSAETAVTGQAFAAMNELGNVPGLSPEKDARMEDTEVVSACVISVAELKSCTITTDVGTVQLLGSPSKAEEPLALQPCITSSPSGCHTPNDALSAAASDVSPLDTSIQESSAQEPPVPGVVAEADELNPQGLPYASHPATSEAATGARIIVEQHAHQMADVVEAPQDITAYTPAPPFEAGRELDGVGMTILPSVQLGDSAISVHGGTLEAEVAESVDPILGEHSQSEPEMHTVYHAASVEVVDTVDAVPGAPADASLGSIDADTDLMDVDSSGAGVGLQIATTSPVDVVEVAVASEVGLNSVEVPMRQALEPLQPAVSEGAELHESPMAHNGCTSVAEALGDARAGSWSEAVDLNSMTGSSAATDMGVAAAAVVPTQALESPTEPHIIGPQVEAVEVVEAPADNQEDDPMMVSPMPQRWSTLPPVLHVGVEQVMPDMGALDAAPFTSSMLSDATKISPDTARLGLRAFQLNDIEESVAIVEAQAYGAMAVEEQVTRQGDEGPAETPDALTPFQSISPVIDDMNIGTVTPVTTADGHVDGSAATTTAADVETAVGLLTDVSAPDLITSVPSLGAPPPLPVGEDVPMADSLEAIEALWGNDDLLEEPGSAIAKGLMPQVASSPVSTSKQAESPFVSQSGRKVGPGAFLQVERESLDLFSLRNSCASRVSDSLMVESLDSFESMGLCAKSRAMGFVPMAPLKEGDEDVAMVGRTTGSDGGSGATSAGPQSPNVTFSVNNSGSPDSQATPGLNAAAATASSTPSANKPACSSGGRGSASSAAVGMVKAPGSTSKAATAAAAARPNTTPSTALKAMAAANAAGASASKVCISKRPLPNPAPQPRQISTPGQQVALPSGPSSGSRLPGFAATPASGTSRAPAPTPGVKPPMPSTSAGATPGALPARQGVTPRSGGVFNSGKGQNPISGISRPGLFAHQPAVVGRPGSGLFDTPVVFRAAAVPLADTPFSASDFDLDTVDISAEASKAIALLGGGDTSTAGAAAEHATPVLAAIRGAVVPGTPTLSVLETHVQLLTNKLAEAEDNINQLQNANAMLRDQLSTLQFKLSMTNDLDMERDAREYLEHELSTLRHQTGGLEADLRAAHAEIKRYEQAAAETLAAQQSKEAEWARKEVELEQRMQQMASEVEAARSFAQQADARNAEAEARAAAATAKCDEETARSRELQVTLGLQAHQLVQVQRARDDAEAKFQRAMEQLIAAQTSHKKAVVEYEQKLLQSSSLVSQINDVRDKYRQMKQHAANAEQRAQHAEAKAQETANALAKANMEKAELMQMCNELLTQLEATKVKGGR</sequence>
<dbReference type="EMBL" id="BNCO01000054">
    <property type="protein sequence ID" value="GIL62915.1"/>
    <property type="molecule type" value="Genomic_DNA"/>
</dbReference>
<gene>
    <name evidence="3" type="ORF">Vafri_17101</name>
</gene>
<feature type="compositionally biased region" description="Low complexity" evidence="2">
    <location>
        <begin position="1762"/>
        <end position="1774"/>
    </location>
</feature>
<organism evidence="3 4">
    <name type="scientific">Volvox africanus</name>
    <dbReference type="NCBI Taxonomy" id="51714"/>
    <lineage>
        <taxon>Eukaryota</taxon>
        <taxon>Viridiplantae</taxon>
        <taxon>Chlorophyta</taxon>
        <taxon>core chlorophytes</taxon>
        <taxon>Chlorophyceae</taxon>
        <taxon>CS clade</taxon>
        <taxon>Chlamydomonadales</taxon>
        <taxon>Volvocaceae</taxon>
        <taxon>Volvox</taxon>
    </lineage>
</organism>
<feature type="region of interest" description="Disordered" evidence="2">
    <location>
        <begin position="1739"/>
        <end position="1837"/>
    </location>
</feature>
<feature type="region of interest" description="Disordered" evidence="2">
    <location>
        <begin position="1001"/>
        <end position="1027"/>
    </location>
</feature>
<feature type="region of interest" description="Disordered" evidence="2">
    <location>
        <begin position="1"/>
        <end position="27"/>
    </location>
</feature>
<dbReference type="Proteomes" id="UP000747399">
    <property type="component" value="Unassembled WGS sequence"/>
</dbReference>
<reference evidence="3" key="1">
    <citation type="journal article" date="2021" name="Proc. Natl. Acad. Sci. U.S.A.">
        <title>Three genomes in the algal genus Volvox reveal the fate of a haploid sex-determining region after a transition to homothallism.</title>
        <authorList>
            <person name="Yamamoto K."/>
            <person name="Hamaji T."/>
            <person name="Kawai-Toyooka H."/>
            <person name="Matsuzaki R."/>
            <person name="Takahashi F."/>
            <person name="Nishimura Y."/>
            <person name="Kawachi M."/>
            <person name="Noguchi H."/>
            <person name="Minakuchi Y."/>
            <person name="Umen J.G."/>
            <person name="Toyoda A."/>
            <person name="Nozaki H."/>
        </authorList>
    </citation>
    <scope>NUCLEOTIDE SEQUENCE</scope>
    <source>
        <strain evidence="3">NIES-3780</strain>
    </source>
</reference>
<dbReference type="PANTHER" id="PTHR24216">
    <property type="entry name" value="PAXILLIN-RELATED"/>
    <property type="match status" value="1"/>
</dbReference>
<evidence type="ECO:0000256" key="2">
    <source>
        <dbReference type="SAM" id="MobiDB-lite"/>
    </source>
</evidence>
<dbReference type="PANTHER" id="PTHR24216:SF65">
    <property type="entry name" value="PAXILLIN-LIKE PROTEIN 1"/>
    <property type="match status" value="1"/>
</dbReference>
<feature type="compositionally biased region" description="Polar residues" evidence="2">
    <location>
        <begin position="1015"/>
        <end position="1025"/>
    </location>
</feature>
<comment type="caution">
    <text evidence="3">The sequence shown here is derived from an EMBL/GenBank/DDBJ whole genome shotgun (WGS) entry which is preliminary data.</text>
</comment>
<evidence type="ECO:0000256" key="1">
    <source>
        <dbReference type="SAM" id="Coils"/>
    </source>
</evidence>
<evidence type="ECO:0000313" key="4">
    <source>
        <dbReference type="Proteomes" id="UP000747399"/>
    </source>
</evidence>